<dbReference type="InterPro" id="IPR000626">
    <property type="entry name" value="Ubiquitin-like_dom"/>
</dbReference>
<accession>A0A7S1ACC7</accession>
<dbReference type="EMBL" id="HBFQ01033006">
    <property type="protein sequence ID" value="CAD8848839.1"/>
    <property type="molecule type" value="Transcribed_RNA"/>
</dbReference>
<protein>
    <recommendedName>
        <fullName evidence="1">Ubiquitin-like domain-containing protein</fullName>
    </recommendedName>
</protein>
<dbReference type="CDD" id="cd17039">
    <property type="entry name" value="Ubl_ubiquitin_like"/>
    <property type="match status" value="1"/>
</dbReference>
<gene>
    <name evidence="2" type="ORF">NSCI0253_LOCUS23189</name>
</gene>
<sequence length="286" mass="32096">MGAKLSAAQGSTVPLSNNLITPRTPPIKIVASTLGGRVSQVSFSPSDTVELLKEQLACDFDVGGSHRRLQLSYGNQILQDHDTLDKYEIRDDIQVGVVVLPPAPEWAHEIGLTYEHPELLREYYENHALSMPEDWASDEAVWEAMRRAREETMNNKKVLKSWNHAITLSQGDVPQSLLRARPKEQLNLTIEGEIWNKNGDTCIHQLMLVLDKEIVAEVSDGVPCRGRKIHKRVTVQAPSQPGTYMFWKIGDLQYSMADARRNAMNGIGGRVTARYPDRFVGWLIVA</sequence>
<evidence type="ECO:0000259" key="1">
    <source>
        <dbReference type="PROSITE" id="PS50053"/>
    </source>
</evidence>
<feature type="domain" description="Ubiquitin-like" evidence="1">
    <location>
        <begin position="27"/>
        <end position="99"/>
    </location>
</feature>
<name>A0A7S1ACC7_NOCSC</name>
<organism evidence="2">
    <name type="scientific">Noctiluca scintillans</name>
    <name type="common">Sea sparkle</name>
    <name type="synonym">Red tide dinoflagellate</name>
    <dbReference type="NCBI Taxonomy" id="2966"/>
    <lineage>
        <taxon>Eukaryota</taxon>
        <taxon>Sar</taxon>
        <taxon>Alveolata</taxon>
        <taxon>Dinophyceae</taxon>
        <taxon>Noctilucales</taxon>
        <taxon>Noctilucaceae</taxon>
        <taxon>Noctiluca</taxon>
    </lineage>
</organism>
<dbReference type="SUPFAM" id="SSF54236">
    <property type="entry name" value="Ubiquitin-like"/>
    <property type="match status" value="1"/>
</dbReference>
<dbReference type="SMART" id="SM00213">
    <property type="entry name" value="UBQ"/>
    <property type="match status" value="1"/>
</dbReference>
<dbReference type="InterPro" id="IPR029071">
    <property type="entry name" value="Ubiquitin-like_domsf"/>
</dbReference>
<dbReference type="AlphaFoldDB" id="A0A7S1ACC7"/>
<reference evidence="2" key="1">
    <citation type="submission" date="2021-01" db="EMBL/GenBank/DDBJ databases">
        <authorList>
            <person name="Corre E."/>
            <person name="Pelletier E."/>
            <person name="Niang G."/>
            <person name="Scheremetjew M."/>
            <person name="Finn R."/>
            <person name="Kale V."/>
            <person name="Holt S."/>
            <person name="Cochrane G."/>
            <person name="Meng A."/>
            <person name="Brown T."/>
            <person name="Cohen L."/>
        </authorList>
    </citation>
    <scope>NUCLEOTIDE SEQUENCE</scope>
</reference>
<dbReference type="PROSITE" id="PS50053">
    <property type="entry name" value="UBIQUITIN_2"/>
    <property type="match status" value="1"/>
</dbReference>
<evidence type="ECO:0000313" key="2">
    <source>
        <dbReference type="EMBL" id="CAD8848839.1"/>
    </source>
</evidence>
<dbReference type="Pfam" id="PF00240">
    <property type="entry name" value="ubiquitin"/>
    <property type="match status" value="1"/>
</dbReference>
<dbReference type="Gene3D" id="3.10.20.90">
    <property type="entry name" value="Phosphatidylinositol 3-kinase Catalytic Subunit, Chain A, domain 1"/>
    <property type="match status" value="1"/>
</dbReference>
<proteinExistence type="predicted"/>